<dbReference type="PANTHER" id="PTHR28066">
    <property type="entry name" value="37S RIBOSOMAL PROTEIN MRP10, MITOCHONDRIAL"/>
    <property type="match status" value="1"/>
</dbReference>
<comment type="caution">
    <text evidence="1">The sequence shown here is derived from an EMBL/GenBank/DDBJ whole genome shotgun (WGS) entry which is preliminary data.</text>
</comment>
<dbReference type="Proteomes" id="UP000799772">
    <property type="component" value="Unassembled WGS sequence"/>
</dbReference>
<evidence type="ECO:0008006" key="3">
    <source>
        <dbReference type="Google" id="ProtNLM"/>
    </source>
</evidence>
<accession>A0A9P4M0M0</accession>
<dbReference type="GO" id="GO:0003735">
    <property type="term" value="F:structural constituent of ribosome"/>
    <property type="evidence" value="ECO:0007669"/>
    <property type="project" value="InterPro"/>
</dbReference>
<name>A0A9P4M0M0_9PEZI</name>
<dbReference type="SUPFAM" id="SSF47072">
    <property type="entry name" value="Cysteine alpha-hairpin motif"/>
    <property type="match status" value="1"/>
</dbReference>
<protein>
    <recommendedName>
        <fullName evidence="3">37S ribosomal protein mrp10, mitochondrial</fullName>
    </recommendedName>
</protein>
<proteinExistence type="predicted"/>
<organism evidence="1 2">
    <name type="scientific">Rhizodiscina lignyota</name>
    <dbReference type="NCBI Taxonomy" id="1504668"/>
    <lineage>
        <taxon>Eukaryota</taxon>
        <taxon>Fungi</taxon>
        <taxon>Dikarya</taxon>
        <taxon>Ascomycota</taxon>
        <taxon>Pezizomycotina</taxon>
        <taxon>Dothideomycetes</taxon>
        <taxon>Pleosporomycetidae</taxon>
        <taxon>Aulographales</taxon>
        <taxon>Rhizodiscinaceae</taxon>
        <taxon>Rhizodiscina</taxon>
    </lineage>
</organism>
<dbReference type="OrthoDB" id="2210at2759"/>
<keyword evidence="2" id="KW-1185">Reference proteome</keyword>
<dbReference type="GO" id="GO:0005763">
    <property type="term" value="C:mitochondrial small ribosomal subunit"/>
    <property type="evidence" value="ECO:0007669"/>
    <property type="project" value="TreeGrafter"/>
</dbReference>
<dbReference type="InterPro" id="IPR009069">
    <property type="entry name" value="Cys_alpha_HP_mot_SF"/>
</dbReference>
<gene>
    <name evidence="1" type="ORF">NA57DRAFT_82295</name>
</gene>
<reference evidence="1" key="1">
    <citation type="journal article" date="2020" name="Stud. Mycol.">
        <title>101 Dothideomycetes genomes: a test case for predicting lifestyles and emergence of pathogens.</title>
        <authorList>
            <person name="Haridas S."/>
            <person name="Albert R."/>
            <person name="Binder M."/>
            <person name="Bloem J."/>
            <person name="Labutti K."/>
            <person name="Salamov A."/>
            <person name="Andreopoulos B."/>
            <person name="Baker S."/>
            <person name="Barry K."/>
            <person name="Bills G."/>
            <person name="Bluhm B."/>
            <person name="Cannon C."/>
            <person name="Castanera R."/>
            <person name="Culley D."/>
            <person name="Daum C."/>
            <person name="Ezra D."/>
            <person name="Gonzalez J."/>
            <person name="Henrissat B."/>
            <person name="Kuo A."/>
            <person name="Liang C."/>
            <person name="Lipzen A."/>
            <person name="Lutzoni F."/>
            <person name="Magnuson J."/>
            <person name="Mondo S."/>
            <person name="Nolan M."/>
            <person name="Ohm R."/>
            <person name="Pangilinan J."/>
            <person name="Park H.-J."/>
            <person name="Ramirez L."/>
            <person name="Alfaro M."/>
            <person name="Sun H."/>
            <person name="Tritt A."/>
            <person name="Yoshinaga Y."/>
            <person name="Zwiers L.-H."/>
            <person name="Turgeon B."/>
            <person name="Goodwin S."/>
            <person name="Spatafora J."/>
            <person name="Crous P."/>
            <person name="Grigoriev I."/>
        </authorList>
    </citation>
    <scope>NUCLEOTIDE SEQUENCE</scope>
    <source>
        <strain evidence="1">CBS 133067</strain>
    </source>
</reference>
<dbReference type="InterPro" id="IPR017264">
    <property type="entry name" value="Ribosomal_mS37_fun"/>
</dbReference>
<dbReference type="PANTHER" id="PTHR28066:SF1">
    <property type="entry name" value="SMALL RIBOSOMAL SUBUNIT PROTEIN MS37"/>
    <property type="match status" value="1"/>
</dbReference>
<sequence length="101" mass="11244">MVPKPPRTAKSAALAAPKLPPLPKLLVRQPNPPEKNPCLNIMASVLSCWASTGYSVQGCGALEQQLRTCMDTKRERKTGQNDINKLLKRMYPRIIGPHKRK</sequence>
<dbReference type="GO" id="GO:0032543">
    <property type="term" value="P:mitochondrial translation"/>
    <property type="evidence" value="ECO:0007669"/>
    <property type="project" value="InterPro"/>
</dbReference>
<evidence type="ECO:0000313" key="1">
    <source>
        <dbReference type="EMBL" id="KAF2092440.1"/>
    </source>
</evidence>
<evidence type="ECO:0000313" key="2">
    <source>
        <dbReference type="Proteomes" id="UP000799772"/>
    </source>
</evidence>
<dbReference type="EMBL" id="ML978146">
    <property type="protein sequence ID" value="KAF2092440.1"/>
    <property type="molecule type" value="Genomic_DNA"/>
</dbReference>
<dbReference type="AlphaFoldDB" id="A0A9P4M0M0"/>